<keyword evidence="3" id="KW-1185">Reference proteome</keyword>
<dbReference type="InterPro" id="IPR000772">
    <property type="entry name" value="Ricin_B_lectin"/>
</dbReference>
<dbReference type="InterPro" id="IPR035992">
    <property type="entry name" value="Ricin_B-like_lectins"/>
</dbReference>
<dbReference type="EMBL" id="CAJSLV010000049">
    <property type="protein sequence ID" value="CAG6393400.1"/>
    <property type="molecule type" value="Genomic_DNA"/>
</dbReference>
<dbReference type="AlphaFoldDB" id="A0A9W4DTS6"/>
<proteinExistence type="predicted"/>
<dbReference type="Pfam" id="PF14200">
    <property type="entry name" value="RicinB_lectin_2"/>
    <property type="match status" value="1"/>
</dbReference>
<sequence>MRVGDVKYRSDQHGWQFRNRDSGKCLTVQDGSIAAGAPVVPRGCDGGCDQAWRL</sequence>
<dbReference type="Proteomes" id="UP001152519">
    <property type="component" value="Unassembled WGS sequence"/>
</dbReference>
<name>A0A9W4DTS6_9ACTN</name>
<gene>
    <name evidence="2" type="ORF">SCOCK_200012</name>
</gene>
<evidence type="ECO:0000259" key="1">
    <source>
        <dbReference type="Pfam" id="PF14200"/>
    </source>
</evidence>
<evidence type="ECO:0000313" key="2">
    <source>
        <dbReference type="EMBL" id="CAG6393400.1"/>
    </source>
</evidence>
<dbReference type="CDD" id="cd00161">
    <property type="entry name" value="beta-trefoil_Ricin-like"/>
    <property type="match status" value="1"/>
</dbReference>
<protein>
    <recommendedName>
        <fullName evidence="1">Ricin B lectin domain-containing protein</fullName>
    </recommendedName>
</protein>
<dbReference type="Gene3D" id="2.80.10.50">
    <property type="match status" value="1"/>
</dbReference>
<comment type="caution">
    <text evidence="2">The sequence shown here is derived from an EMBL/GenBank/DDBJ whole genome shotgun (WGS) entry which is preliminary data.</text>
</comment>
<evidence type="ECO:0000313" key="3">
    <source>
        <dbReference type="Proteomes" id="UP001152519"/>
    </source>
</evidence>
<dbReference type="RefSeq" id="WP_422665191.1">
    <property type="nucleotide sequence ID" value="NZ_CAJSLV010000049.1"/>
</dbReference>
<dbReference type="SUPFAM" id="SSF50370">
    <property type="entry name" value="Ricin B-like lectins"/>
    <property type="match status" value="1"/>
</dbReference>
<accession>A0A9W4DTS6</accession>
<feature type="domain" description="Ricin B lectin" evidence="1">
    <location>
        <begin position="11"/>
        <end position="54"/>
    </location>
</feature>
<reference evidence="2" key="1">
    <citation type="submission" date="2021-05" db="EMBL/GenBank/DDBJ databases">
        <authorList>
            <person name="Arsene-Ploetze F."/>
        </authorList>
    </citation>
    <scope>NUCLEOTIDE SEQUENCE</scope>
    <source>
        <strain evidence="2">DSM 42138</strain>
    </source>
</reference>
<organism evidence="2 3">
    <name type="scientific">Actinacidiphila cocklensis</name>
    <dbReference type="NCBI Taxonomy" id="887465"/>
    <lineage>
        <taxon>Bacteria</taxon>
        <taxon>Bacillati</taxon>
        <taxon>Actinomycetota</taxon>
        <taxon>Actinomycetes</taxon>
        <taxon>Kitasatosporales</taxon>
        <taxon>Streptomycetaceae</taxon>
        <taxon>Actinacidiphila</taxon>
    </lineage>
</organism>
<dbReference type="PROSITE" id="PS50231">
    <property type="entry name" value="RICIN_B_LECTIN"/>
    <property type="match status" value="1"/>
</dbReference>